<evidence type="ECO:0000256" key="1">
    <source>
        <dbReference type="SAM" id="MobiDB-lite"/>
    </source>
</evidence>
<keyword evidence="3" id="KW-1185">Reference proteome</keyword>
<proteinExistence type="predicted"/>
<protein>
    <submittedName>
        <fullName evidence="2">Uncharacterized protein</fullName>
    </submittedName>
</protein>
<accession>A0AAV6VAI4</accession>
<gene>
    <name evidence="2" type="ORF">JTE90_009704</name>
</gene>
<dbReference type="EMBL" id="JAFNEN010000136">
    <property type="protein sequence ID" value="KAG8192676.1"/>
    <property type="molecule type" value="Genomic_DNA"/>
</dbReference>
<evidence type="ECO:0000313" key="3">
    <source>
        <dbReference type="Proteomes" id="UP000827092"/>
    </source>
</evidence>
<name>A0AAV6VAI4_9ARAC</name>
<dbReference type="AlphaFoldDB" id="A0AAV6VAI4"/>
<reference evidence="2 3" key="1">
    <citation type="journal article" date="2022" name="Nat. Ecol. Evol.">
        <title>A masculinizing supergene underlies an exaggerated male reproductive morph in a spider.</title>
        <authorList>
            <person name="Hendrickx F."/>
            <person name="De Corte Z."/>
            <person name="Sonet G."/>
            <person name="Van Belleghem S.M."/>
            <person name="Kostlbacher S."/>
            <person name="Vangestel C."/>
        </authorList>
    </citation>
    <scope>NUCLEOTIDE SEQUENCE [LARGE SCALE GENOMIC DNA]</scope>
    <source>
        <strain evidence="2">W744_W776</strain>
    </source>
</reference>
<evidence type="ECO:0000313" key="2">
    <source>
        <dbReference type="EMBL" id="KAG8192676.1"/>
    </source>
</evidence>
<organism evidence="2 3">
    <name type="scientific">Oedothorax gibbosus</name>
    <dbReference type="NCBI Taxonomy" id="931172"/>
    <lineage>
        <taxon>Eukaryota</taxon>
        <taxon>Metazoa</taxon>
        <taxon>Ecdysozoa</taxon>
        <taxon>Arthropoda</taxon>
        <taxon>Chelicerata</taxon>
        <taxon>Arachnida</taxon>
        <taxon>Araneae</taxon>
        <taxon>Araneomorphae</taxon>
        <taxon>Entelegynae</taxon>
        <taxon>Araneoidea</taxon>
        <taxon>Linyphiidae</taxon>
        <taxon>Erigoninae</taxon>
        <taxon>Oedothorax</taxon>
    </lineage>
</organism>
<feature type="region of interest" description="Disordered" evidence="1">
    <location>
        <begin position="53"/>
        <end position="81"/>
    </location>
</feature>
<sequence length="81" mass="9173">MVHLGNQETRKEKWTSFTSEHFGNGVGKYAVEETDSNTVVFFSSSSVSTFHPHLHLRSPQTTTSHKKEGAIKGVQIMPRWK</sequence>
<dbReference type="Proteomes" id="UP000827092">
    <property type="component" value="Unassembled WGS sequence"/>
</dbReference>
<feature type="region of interest" description="Disordered" evidence="1">
    <location>
        <begin position="1"/>
        <end position="22"/>
    </location>
</feature>
<comment type="caution">
    <text evidence="2">The sequence shown here is derived from an EMBL/GenBank/DDBJ whole genome shotgun (WGS) entry which is preliminary data.</text>
</comment>